<evidence type="ECO:0000256" key="1">
    <source>
        <dbReference type="RuleBase" id="RU365006"/>
    </source>
</evidence>
<gene>
    <name evidence="3" type="ORF">PXEA_LOCUS11239</name>
</gene>
<dbReference type="SUPFAM" id="SSF56281">
    <property type="entry name" value="Metallo-hydrolase/oxidoreductase"/>
    <property type="match status" value="1"/>
</dbReference>
<dbReference type="AlphaFoldDB" id="A0A3S5BAL7"/>
<evidence type="ECO:0000259" key="2">
    <source>
        <dbReference type="Pfam" id="PF16661"/>
    </source>
</evidence>
<accession>A0A3S5BAL7</accession>
<keyword evidence="1" id="KW-0539">Nucleus</keyword>
<dbReference type="EMBL" id="CAAALY010034198">
    <property type="protein sequence ID" value="VEL17799.1"/>
    <property type="molecule type" value="Genomic_DNA"/>
</dbReference>
<feature type="domain" description="Metallo-beta-lactamase" evidence="2">
    <location>
        <begin position="23"/>
        <end position="152"/>
    </location>
</feature>
<dbReference type="GO" id="GO:0005847">
    <property type="term" value="C:mRNA cleavage and polyadenylation specificity factor complex"/>
    <property type="evidence" value="ECO:0007669"/>
    <property type="project" value="InterPro"/>
</dbReference>
<dbReference type="OrthoDB" id="64353at2759"/>
<keyword evidence="4" id="KW-1185">Reference proteome</keyword>
<dbReference type="GO" id="GO:0003723">
    <property type="term" value="F:RNA binding"/>
    <property type="evidence" value="ECO:0007669"/>
    <property type="project" value="UniProtKB-KW"/>
</dbReference>
<dbReference type="InterPro" id="IPR001279">
    <property type="entry name" value="Metallo-B-lactamas"/>
</dbReference>
<dbReference type="Gene3D" id="3.60.15.10">
    <property type="entry name" value="Ribonuclease Z/Hydroxyacylglutathione hydrolase-like"/>
    <property type="match status" value="1"/>
</dbReference>
<dbReference type="Pfam" id="PF16661">
    <property type="entry name" value="Lactamase_B_6"/>
    <property type="match status" value="1"/>
</dbReference>
<dbReference type="PANTHER" id="PTHR45922:SF1">
    <property type="entry name" value="CLEAVAGE AND POLYADENYLATION SPECIFICITY FACTOR SUBUNIT 2"/>
    <property type="match status" value="1"/>
</dbReference>
<dbReference type="InterPro" id="IPR036866">
    <property type="entry name" value="RibonucZ/Hydroxyglut_hydro"/>
</dbReference>
<keyword evidence="1" id="KW-0507">mRNA processing</keyword>
<sequence length="159" mass="17760">MATSIIKLRAFSGSCDGGPPCYLLQVDEFYCLLDCGFCEDFESPYVKEVSKWVDHIDAVLLSHQSLRHLGLLPYLVGKCGLKCPVYATTPVYKMGQMFLYDAYQSRYAAEKFDAFTLDDIDNAFDLIVQVKYQQTISLHGRGHGLAVTPLPSDFRAQAG</sequence>
<name>A0A3S5BAL7_9PLAT</name>
<evidence type="ECO:0000313" key="3">
    <source>
        <dbReference type="EMBL" id="VEL17799.1"/>
    </source>
</evidence>
<dbReference type="CDD" id="cd16293">
    <property type="entry name" value="CPSF2-like_MBL-fold"/>
    <property type="match status" value="1"/>
</dbReference>
<dbReference type="InterPro" id="IPR035639">
    <property type="entry name" value="CPSF2_MBL"/>
</dbReference>
<protein>
    <recommendedName>
        <fullName evidence="1">Cleavage and polyadenylation specificity factor subunit 2</fullName>
    </recommendedName>
    <alternativeName>
        <fullName evidence="1">Cleavage and polyadenylation specificity factor 100 kDa subunit</fullName>
    </alternativeName>
</protein>
<reference evidence="3" key="1">
    <citation type="submission" date="2018-11" db="EMBL/GenBank/DDBJ databases">
        <authorList>
            <consortium name="Pathogen Informatics"/>
        </authorList>
    </citation>
    <scope>NUCLEOTIDE SEQUENCE</scope>
</reference>
<organism evidence="3 4">
    <name type="scientific">Protopolystoma xenopodis</name>
    <dbReference type="NCBI Taxonomy" id="117903"/>
    <lineage>
        <taxon>Eukaryota</taxon>
        <taxon>Metazoa</taxon>
        <taxon>Spiralia</taxon>
        <taxon>Lophotrochozoa</taxon>
        <taxon>Platyhelminthes</taxon>
        <taxon>Monogenea</taxon>
        <taxon>Polyopisthocotylea</taxon>
        <taxon>Polystomatidea</taxon>
        <taxon>Polystomatidae</taxon>
        <taxon>Protopolystoma</taxon>
    </lineage>
</organism>
<comment type="subcellular location">
    <subcellularLocation>
        <location evidence="1">Nucleus</location>
    </subcellularLocation>
</comment>
<comment type="similarity">
    <text evidence="1">Belongs to the metallo-beta-lactamase superfamily. RNA-metabolizing metallo-beta-lactamase-like family. CPSF2/YSH1 subfamily.</text>
</comment>
<dbReference type="Proteomes" id="UP000784294">
    <property type="component" value="Unassembled WGS sequence"/>
</dbReference>
<dbReference type="GO" id="GO:0006398">
    <property type="term" value="P:mRNA 3'-end processing by stem-loop binding and cleavage"/>
    <property type="evidence" value="ECO:0007669"/>
    <property type="project" value="InterPro"/>
</dbReference>
<proteinExistence type="inferred from homology"/>
<evidence type="ECO:0000313" key="4">
    <source>
        <dbReference type="Proteomes" id="UP000784294"/>
    </source>
</evidence>
<keyword evidence="1" id="KW-0694">RNA-binding</keyword>
<dbReference type="InterPro" id="IPR027075">
    <property type="entry name" value="CPSF2"/>
</dbReference>
<dbReference type="PANTHER" id="PTHR45922">
    <property type="entry name" value="CLEAVAGE AND POLYADENYLATION SPECIFICITY FACTOR SUBUNIT 2"/>
    <property type="match status" value="1"/>
</dbReference>
<comment type="caution">
    <text evidence="3">The sequence shown here is derived from an EMBL/GenBank/DDBJ whole genome shotgun (WGS) entry which is preliminary data.</text>
</comment>